<evidence type="ECO:0000313" key="2">
    <source>
        <dbReference type="Proteomes" id="UP001204144"/>
    </source>
</evidence>
<dbReference type="EMBL" id="RJUF01000013">
    <property type="protein sequence ID" value="MCP9762690.1"/>
    <property type="molecule type" value="Genomic_DNA"/>
</dbReference>
<dbReference type="Pfam" id="PF01663">
    <property type="entry name" value="Phosphodiest"/>
    <property type="match status" value="1"/>
</dbReference>
<protein>
    <submittedName>
        <fullName evidence="1">Phosphoglyceromutase</fullName>
    </submittedName>
</protein>
<organism evidence="1 2">
    <name type="scientific">Lacihabitans soyangensis</name>
    <dbReference type="NCBI Taxonomy" id="869394"/>
    <lineage>
        <taxon>Bacteria</taxon>
        <taxon>Pseudomonadati</taxon>
        <taxon>Bacteroidota</taxon>
        <taxon>Cytophagia</taxon>
        <taxon>Cytophagales</taxon>
        <taxon>Leadbetterellaceae</taxon>
        <taxon>Lacihabitans</taxon>
    </lineage>
</organism>
<comment type="caution">
    <text evidence="1">The sequence shown here is derived from an EMBL/GenBank/DDBJ whole genome shotgun (WGS) entry which is preliminary data.</text>
</comment>
<accession>A0AAE3H4C5</accession>
<evidence type="ECO:0000313" key="1">
    <source>
        <dbReference type="EMBL" id="MCP9762690.1"/>
    </source>
</evidence>
<sequence length="353" mass="40595">MKKILLFAFISIQCFSQKTENVFLITSDGLRWQDVFSGADSAIIFNKTFTPDSAESVNEFWAKTRQERREKFLPFIWKTVASQGQIYGNRWIGNFMDVDNIYRFSYPGYNELLTGFADVEINSNDKNYNKNVTVLEYLYNQPKFKGKVAAFSTWDVFPYIINDKRSGIPVNSGHELVEGKLSPKQELLNEIQQMAPHAKAERHDFITYFQAKEYVALNKPKVMFISFDDTDGFAHAGKYKEYLQSAHAFDKYLSDLWNYCQSQPQYKDKTTFIITTDHGRGDIVKSEWTSHGQRIRDAAQIWMAVIGPDTPAKGEVSTKQNLFQNQIAKTLAAFLGYNFENGKEIGKVIDGLR</sequence>
<dbReference type="InterPro" id="IPR017850">
    <property type="entry name" value="Alkaline_phosphatase_core_sf"/>
</dbReference>
<name>A0AAE3H4C5_9BACT</name>
<dbReference type="Gene3D" id="3.40.720.10">
    <property type="entry name" value="Alkaline Phosphatase, subunit A"/>
    <property type="match status" value="1"/>
</dbReference>
<dbReference type="Proteomes" id="UP001204144">
    <property type="component" value="Unassembled WGS sequence"/>
</dbReference>
<keyword evidence="2" id="KW-1185">Reference proteome</keyword>
<gene>
    <name evidence="1" type="ORF">EGI31_06955</name>
</gene>
<dbReference type="AlphaFoldDB" id="A0AAE3H4C5"/>
<dbReference type="RefSeq" id="WP_255036461.1">
    <property type="nucleotide sequence ID" value="NZ_RJUF01000013.1"/>
</dbReference>
<dbReference type="InterPro" id="IPR002591">
    <property type="entry name" value="Phosphodiest/P_Trfase"/>
</dbReference>
<reference evidence="1 2" key="1">
    <citation type="submission" date="2018-11" db="EMBL/GenBank/DDBJ databases">
        <title>Novel bacteria species description.</title>
        <authorList>
            <person name="Han J.-H."/>
        </authorList>
    </citation>
    <scope>NUCLEOTIDE SEQUENCE [LARGE SCALE GENOMIC DNA]</scope>
    <source>
        <strain evidence="1 2">KCTC23259</strain>
    </source>
</reference>
<dbReference type="SUPFAM" id="SSF53649">
    <property type="entry name" value="Alkaline phosphatase-like"/>
    <property type="match status" value="1"/>
</dbReference>
<proteinExistence type="predicted"/>